<feature type="domain" description="Protein kinase" evidence="1">
    <location>
        <begin position="1"/>
        <end position="91"/>
    </location>
</feature>
<dbReference type="Gene3D" id="1.10.510.10">
    <property type="entry name" value="Transferase(Phosphotransferase) domain 1"/>
    <property type="match status" value="1"/>
</dbReference>
<dbReference type="Pfam" id="PF00069">
    <property type="entry name" value="Pkinase"/>
    <property type="match status" value="1"/>
</dbReference>
<gene>
    <name evidence="2" type="ORF">PHJA_000013800</name>
</gene>
<name>A0A830B0C7_9LAMI</name>
<sequence>MLGIIEHPNLVKLIGYCAEDDERGIQRVLVYEMMPNWSMQDHVSSQFRAPLPWAIGLKVAQDAAQGLTYLHEISVQIIFRDFKSSNILLDD</sequence>
<dbReference type="PROSITE" id="PS50011">
    <property type="entry name" value="PROTEIN_KINASE_DOM"/>
    <property type="match status" value="1"/>
</dbReference>
<dbReference type="Proteomes" id="UP000653305">
    <property type="component" value="Unassembled WGS sequence"/>
</dbReference>
<comment type="caution">
    <text evidence="2">The sequence shown here is derived from an EMBL/GenBank/DDBJ whole genome shotgun (WGS) entry which is preliminary data.</text>
</comment>
<keyword evidence="2" id="KW-0675">Receptor</keyword>
<evidence type="ECO:0000259" key="1">
    <source>
        <dbReference type="PROSITE" id="PS50011"/>
    </source>
</evidence>
<dbReference type="EMBL" id="BMAC01000001">
    <property type="protein sequence ID" value="GFP78702.1"/>
    <property type="molecule type" value="Genomic_DNA"/>
</dbReference>
<reference evidence="2" key="1">
    <citation type="submission" date="2020-07" db="EMBL/GenBank/DDBJ databases">
        <title>Ethylene signaling mediates host invasion by parasitic plants.</title>
        <authorList>
            <person name="Yoshida S."/>
        </authorList>
    </citation>
    <scope>NUCLEOTIDE SEQUENCE</scope>
    <source>
        <strain evidence="2">Okayama</strain>
    </source>
</reference>
<evidence type="ECO:0000313" key="2">
    <source>
        <dbReference type="EMBL" id="GFP78702.1"/>
    </source>
</evidence>
<keyword evidence="2" id="KW-0418">Kinase</keyword>
<dbReference type="SUPFAM" id="SSF56112">
    <property type="entry name" value="Protein kinase-like (PK-like)"/>
    <property type="match status" value="1"/>
</dbReference>
<protein>
    <submittedName>
        <fullName evidence="2">Probable receptor-like protein kinase at5g47070</fullName>
    </submittedName>
</protein>
<organism evidence="2 3">
    <name type="scientific">Phtheirospermum japonicum</name>
    <dbReference type="NCBI Taxonomy" id="374723"/>
    <lineage>
        <taxon>Eukaryota</taxon>
        <taxon>Viridiplantae</taxon>
        <taxon>Streptophyta</taxon>
        <taxon>Embryophyta</taxon>
        <taxon>Tracheophyta</taxon>
        <taxon>Spermatophyta</taxon>
        <taxon>Magnoliopsida</taxon>
        <taxon>eudicotyledons</taxon>
        <taxon>Gunneridae</taxon>
        <taxon>Pentapetalae</taxon>
        <taxon>asterids</taxon>
        <taxon>lamiids</taxon>
        <taxon>Lamiales</taxon>
        <taxon>Orobanchaceae</taxon>
        <taxon>Orobanchaceae incertae sedis</taxon>
        <taxon>Phtheirospermum</taxon>
    </lineage>
</organism>
<dbReference type="OrthoDB" id="8891264at2759"/>
<keyword evidence="3" id="KW-1185">Reference proteome</keyword>
<accession>A0A830B0C7</accession>
<dbReference type="InterPro" id="IPR050823">
    <property type="entry name" value="Plant_Ser_Thr_Prot_Kinase"/>
</dbReference>
<dbReference type="AlphaFoldDB" id="A0A830B0C7"/>
<dbReference type="InterPro" id="IPR000719">
    <property type="entry name" value="Prot_kinase_dom"/>
</dbReference>
<evidence type="ECO:0000313" key="3">
    <source>
        <dbReference type="Proteomes" id="UP000653305"/>
    </source>
</evidence>
<dbReference type="GO" id="GO:0005524">
    <property type="term" value="F:ATP binding"/>
    <property type="evidence" value="ECO:0007669"/>
    <property type="project" value="InterPro"/>
</dbReference>
<dbReference type="PANTHER" id="PTHR45621">
    <property type="entry name" value="OS01G0588500 PROTEIN-RELATED"/>
    <property type="match status" value="1"/>
</dbReference>
<keyword evidence="2" id="KW-0808">Transferase</keyword>
<dbReference type="InterPro" id="IPR011009">
    <property type="entry name" value="Kinase-like_dom_sf"/>
</dbReference>
<dbReference type="GO" id="GO:0004672">
    <property type="term" value="F:protein kinase activity"/>
    <property type="evidence" value="ECO:0007669"/>
    <property type="project" value="InterPro"/>
</dbReference>
<proteinExistence type="predicted"/>